<comment type="caution">
    <text evidence="1">The sequence shown here is derived from an EMBL/GenBank/DDBJ whole genome shotgun (WGS) entry which is preliminary data.</text>
</comment>
<name>A0A3M8AJY7_9MICO</name>
<dbReference type="RefSeq" id="WP_122936115.1">
    <property type="nucleotide sequence ID" value="NZ_JBHSNT010000049.1"/>
</dbReference>
<dbReference type="EMBL" id="RHHB01000006">
    <property type="protein sequence ID" value="RNB50785.1"/>
    <property type="molecule type" value="Genomic_DNA"/>
</dbReference>
<protein>
    <submittedName>
        <fullName evidence="1">DUF892 family protein</fullName>
    </submittedName>
</protein>
<gene>
    <name evidence="1" type="ORF">EDM22_05780</name>
</gene>
<dbReference type="InterPro" id="IPR012347">
    <property type="entry name" value="Ferritin-like"/>
</dbReference>
<reference evidence="1 2" key="1">
    <citation type="submission" date="2018-10" db="EMBL/GenBank/DDBJ databases">
        <title>Isolation, diversity and antibacterial activity of antinobacteria from the wheat rhizosphere soil.</title>
        <authorList>
            <person name="Sun T."/>
        </authorList>
    </citation>
    <scope>NUCLEOTIDE SEQUENCE [LARGE SCALE GENOMIC DNA]</scope>
    <source>
        <strain evidence="1 2">SJ-23</strain>
    </source>
</reference>
<dbReference type="InterPro" id="IPR047114">
    <property type="entry name" value="YciF"/>
</dbReference>
<dbReference type="PANTHER" id="PTHR30565:SF9">
    <property type="entry name" value="PROTEIN YCIF"/>
    <property type="match status" value="1"/>
</dbReference>
<dbReference type="Pfam" id="PF05974">
    <property type="entry name" value="DUF892"/>
    <property type="match status" value="1"/>
</dbReference>
<evidence type="ECO:0000313" key="2">
    <source>
        <dbReference type="Proteomes" id="UP000275048"/>
    </source>
</evidence>
<dbReference type="PANTHER" id="PTHR30565">
    <property type="entry name" value="PROTEIN YCIF"/>
    <property type="match status" value="1"/>
</dbReference>
<dbReference type="SUPFAM" id="SSF47240">
    <property type="entry name" value="Ferritin-like"/>
    <property type="match status" value="1"/>
</dbReference>
<proteinExistence type="predicted"/>
<dbReference type="OrthoDB" id="9797741at2"/>
<dbReference type="Gene3D" id="1.20.1260.10">
    <property type="match status" value="1"/>
</dbReference>
<dbReference type="Proteomes" id="UP000275048">
    <property type="component" value="Unassembled WGS sequence"/>
</dbReference>
<sequence>MVQQTLTNPSELLHYQLRTAMTMENDSLAALGELARAAKSAEIKKLFRHHADETKEQIANLQQVFRLLEVKESTAPSPSTKGISKQAVSLLERSAPKLRDQVALSSALGNEHYEISAYQALIAPASAMRLSDVVSLLQANLDQELHTSEELQSTLQEILS</sequence>
<accession>A0A3M8AJY7</accession>
<organism evidence="1 2">
    <name type="scientific">Agromyces tardus</name>
    <dbReference type="NCBI Taxonomy" id="2583849"/>
    <lineage>
        <taxon>Bacteria</taxon>
        <taxon>Bacillati</taxon>
        <taxon>Actinomycetota</taxon>
        <taxon>Actinomycetes</taxon>
        <taxon>Micrococcales</taxon>
        <taxon>Microbacteriaceae</taxon>
        <taxon>Agromyces</taxon>
    </lineage>
</organism>
<evidence type="ECO:0000313" key="1">
    <source>
        <dbReference type="EMBL" id="RNB50785.1"/>
    </source>
</evidence>
<keyword evidence="2" id="KW-1185">Reference proteome</keyword>
<dbReference type="InterPro" id="IPR009078">
    <property type="entry name" value="Ferritin-like_SF"/>
</dbReference>
<dbReference type="InterPro" id="IPR010287">
    <property type="entry name" value="DUF892_YciF-like"/>
</dbReference>
<dbReference type="AlphaFoldDB" id="A0A3M8AJY7"/>